<name>A0AA38KKJ1_9AGAR</name>
<keyword evidence="2" id="KW-1185">Reference proteome</keyword>
<reference evidence="1" key="1">
    <citation type="submission" date="2022-08" db="EMBL/GenBank/DDBJ databases">
        <authorList>
            <consortium name="DOE Joint Genome Institute"/>
            <person name="Min B."/>
            <person name="Riley R."/>
            <person name="Sierra-Patev S."/>
            <person name="Naranjo-Ortiz M."/>
            <person name="Looney B."/>
            <person name="Konkel Z."/>
            <person name="Slot J.C."/>
            <person name="Sakamoto Y."/>
            <person name="Steenwyk J.L."/>
            <person name="Rokas A."/>
            <person name="Carro J."/>
            <person name="Camarero S."/>
            <person name="Ferreira P."/>
            <person name="Molpeceres G."/>
            <person name="Ruiz-Duenas F.J."/>
            <person name="Serrano A."/>
            <person name="Henrissat B."/>
            <person name="Drula E."/>
            <person name="Hughes K.W."/>
            <person name="Mata J.L."/>
            <person name="Ishikawa N.K."/>
            <person name="Vargas-Isla R."/>
            <person name="Ushijima S."/>
            <person name="Smith C.A."/>
            <person name="Ahrendt S."/>
            <person name="Andreopoulos W."/>
            <person name="He G."/>
            <person name="Labutti K."/>
            <person name="Lipzen A."/>
            <person name="Ng V."/>
            <person name="Sandor L."/>
            <person name="Barry K."/>
            <person name="Martinez A.T."/>
            <person name="Xiao Y."/>
            <person name="Gibbons J.G."/>
            <person name="Terashima K."/>
            <person name="Hibbett D.S."/>
            <person name="Grigoriev I.V."/>
        </authorList>
    </citation>
    <scope>NUCLEOTIDE SEQUENCE</scope>
    <source>
        <strain evidence="1">TFB10291</strain>
    </source>
</reference>
<proteinExistence type="predicted"/>
<sequence>MSITSSPAHPVQSPTSVLDEEDVELQAFLAAAKREAQEKWEKLRLVKMSEVVERVGGEGGETIEAQGNVEEDVIGVEKEIIPKIEARPRKVVARMVAGLPRNREVIAVSLLLSIPEVH</sequence>
<evidence type="ECO:0000313" key="2">
    <source>
        <dbReference type="Proteomes" id="UP001163798"/>
    </source>
</evidence>
<organism evidence="1 2">
    <name type="scientific">Lentinula aff. detonsa</name>
    <dbReference type="NCBI Taxonomy" id="2804958"/>
    <lineage>
        <taxon>Eukaryota</taxon>
        <taxon>Fungi</taxon>
        <taxon>Dikarya</taxon>
        <taxon>Basidiomycota</taxon>
        <taxon>Agaricomycotina</taxon>
        <taxon>Agaricomycetes</taxon>
        <taxon>Agaricomycetidae</taxon>
        <taxon>Agaricales</taxon>
        <taxon>Marasmiineae</taxon>
        <taxon>Omphalotaceae</taxon>
        <taxon>Lentinula</taxon>
    </lineage>
</organism>
<dbReference type="AlphaFoldDB" id="A0AA38KKJ1"/>
<dbReference type="Proteomes" id="UP001163798">
    <property type="component" value="Unassembled WGS sequence"/>
</dbReference>
<evidence type="ECO:0000313" key="1">
    <source>
        <dbReference type="EMBL" id="KAJ3780299.1"/>
    </source>
</evidence>
<accession>A0AA38KKJ1</accession>
<gene>
    <name evidence="1" type="ORF">GGU10DRAFT_337283</name>
</gene>
<comment type="caution">
    <text evidence="1">The sequence shown here is derived from an EMBL/GenBank/DDBJ whole genome shotgun (WGS) entry which is preliminary data.</text>
</comment>
<dbReference type="EMBL" id="MU793803">
    <property type="protein sequence ID" value="KAJ3780299.1"/>
    <property type="molecule type" value="Genomic_DNA"/>
</dbReference>
<protein>
    <submittedName>
        <fullName evidence="1">Uncharacterized protein</fullName>
    </submittedName>
</protein>